<gene>
    <name evidence="1" type="ORF">ACMD2_17656</name>
</gene>
<dbReference type="Proteomes" id="UP000092600">
    <property type="component" value="Unassembled WGS sequence"/>
</dbReference>
<reference evidence="1 2" key="1">
    <citation type="journal article" date="2016" name="DNA Res.">
        <title>The draft genome of MD-2 pineapple using hybrid error correction of long reads.</title>
        <authorList>
            <person name="Redwan R.M."/>
            <person name="Saidin A."/>
            <person name="Kumar S.V."/>
        </authorList>
    </citation>
    <scope>NUCLEOTIDE SEQUENCE [LARGE SCALE GENOMIC DNA]</scope>
    <source>
        <strain evidence="2">cv. MD2</strain>
        <tissue evidence="1">Leaf</tissue>
    </source>
</reference>
<accession>A0A199UHU2</accession>
<dbReference type="EMBL" id="LSRQ01008010">
    <property type="protein sequence ID" value="OAY64304.1"/>
    <property type="molecule type" value="Genomic_DNA"/>
</dbReference>
<sequence>MIREICGCLEEAPFFAGEIESFSFIFVSARKQREINNRDIRCDSRDHPSIFWPFGMISDVSFRYRAWISPYKLLNTLHRKRFSPS</sequence>
<comment type="caution">
    <text evidence="1">The sequence shown here is derived from an EMBL/GenBank/DDBJ whole genome shotgun (WGS) entry which is preliminary data.</text>
</comment>
<dbReference type="AlphaFoldDB" id="A0A199UHU2"/>
<protein>
    <submittedName>
        <fullName evidence="1">Uncharacterized protein</fullName>
    </submittedName>
</protein>
<evidence type="ECO:0000313" key="2">
    <source>
        <dbReference type="Proteomes" id="UP000092600"/>
    </source>
</evidence>
<organism evidence="1 2">
    <name type="scientific">Ananas comosus</name>
    <name type="common">Pineapple</name>
    <name type="synonym">Ananas ananas</name>
    <dbReference type="NCBI Taxonomy" id="4615"/>
    <lineage>
        <taxon>Eukaryota</taxon>
        <taxon>Viridiplantae</taxon>
        <taxon>Streptophyta</taxon>
        <taxon>Embryophyta</taxon>
        <taxon>Tracheophyta</taxon>
        <taxon>Spermatophyta</taxon>
        <taxon>Magnoliopsida</taxon>
        <taxon>Liliopsida</taxon>
        <taxon>Poales</taxon>
        <taxon>Bromeliaceae</taxon>
        <taxon>Bromelioideae</taxon>
        <taxon>Ananas</taxon>
    </lineage>
</organism>
<name>A0A199UHU2_ANACO</name>
<proteinExistence type="predicted"/>
<evidence type="ECO:0000313" key="1">
    <source>
        <dbReference type="EMBL" id="OAY64304.1"/>
    </source>
</evidence>